<reference evidence="3 4" key="2">
    <citation type="submission" date="2018-12" db="EMBL/GenBank/DDBJ databases">
        <title>Rhizobacter gummiphilus sp. nov., a rubber-degrading bacterium isolated from the soil of a botanical garden in Japan.</title>
        <authorList>
            <person name="Shunsuke S.S."/>
        </authorList>
    </citation>
    <scope>NUCLEOTIDE SEQUENCE [LARGE SCALE GENOMIC DNA]</scope>
    <source>
        <strain evidence="3 4">S-16</strain>
    </source>
</reference>
<dbReference type="EMBL" id="QUSW01000002">
    <property type="protein sequence ID" value="RQP25483.1"/>
    <property type="molecule type" value="Genomic_DNA"/>
</dbReference>
<evidence type="ECO:0000259" key="2">
    <source>
        <dbReference type="Pfam" id="PF12706"/>
    </source>
</evidence>
<dbReference type="InterPro" id="IPR024884">
    <property type="entry name" value="NAPE-PLD"/>
</dbReference>
<feature type="region of interest" description="Disordered" evidence="1">
    <location>
        <begin position="1"/>
        <end position="41"/>
    </location>
</feature>
<feature type="domain" description="Metallo-beta-lactamase" evidence="2">
    <location>
        <begin position="108"/>
        <end position="316"/>
    </location>
</feature>
<dbReference type="GO" id="GO:0005737">
    <property type="term" value="C:cytoplasm"/>
    <property type="evidence" value="ECO:0007669"/>
    <property type="project" value="TreeGrafter"/>
</dbReference>
<dbReference type="OrthoDB" id="9805728at2"/>
<protein>
    <submittedName>
        <fullName evidence="3">MBL fold metallo-hydrolase</fullName>
    </submittedName>
</protein>
<evidence type="ECO:0000313" key="3">
    <source>
        <dbReference type="EMBL" id="RQP25483.1"/>
    </source>
</evidence>
<keyword evidence="3" id="KW-0378">Hydrolase</keyword>
<feature type="compositionally biased region" description="Basic and acidic residues" evidence="1">
    <location>
        <begin position="19"/>
        <end position="31"/>
    </location>
</feature>
<accession>A0A3N7HUI2</accession>
<dbReference type="Proteomes" id="UP000267464">
    <property type="component" value="Unassembled WGS sequence"/>
</dbReference>
<dbReference type="Gene3D" id="3.60.15.10">
    <property type="entry name" value="Ribonuclease Z/Hydroxyacylglutathione hydrolase-like"/>
    <property type="match status" value="1"/>
</dbReference>
<sequence length="361" mass="39989">MAAFSSSPGVATVSRPKNRYYDPSKPHHRPDGFQNNDGDFQPKSLAEVLRWRWNASRQGLPPRPVEPIPSTQPDLAFIQANAKAGVAMEPAVTWIGHATVLAQLGGLNVLTDPIFSDRASPVAFAGPKRHLPPGMALGELPRIDLVVASHNHYDHLDEASIRHLNAQDGGAPLFVVPLGLKDWLHSKGVSNAVELDWWDSHVVRAQSGEVEVMLLPSQHWSSRSLSDRMLTLWGGFAVMAPDCHLFYAGDTGYSRDFKDIRQRLAQRQGGSGFDIALVPIGAYEPRWFMADQHVNVHEAVKIHQDLGAKRSLGVHWGTFELTDEALDEPPRQLVLEREAAGISEQDFFVLAVGQTRRIPRR</sequence>
<gene>
    <name evidence="3" type="ORF">DZC73_10065</name>
</gene>
<keyword evidence="4" id="KW-1185">Reference proteome</keyword>
<evidence type="ECO:0000313" key="4">
    <source>
        <dbReference type="Proteomes" id="UP000267464"/>
    </source>
</evidence>
<proteinExistence type="predicted"/>
<dbReference type="AlphaFoldDB" id="A0A3N7HUI2"/>
<dbReference type="GO" id="GO:0008270">
    <property type="term" value="F:zinc ion binding"/>
    <property type="evidence" value="ECO:0007669"/>
    <property type="project" value="InterPro"/>
</dbReference>
<dbReference type="PANTHER" id="PTHR15032:SF4">
    <property type="entry name" value="N-ACYL-PHOSPHATIDYLETHANOLAMINE-HYDROLYZING PHOSPHOLIPASE D"/>
    <property type="match status" value="1"/>
</dbReference>
<dbReference type="PANTHER" id="PTHR15032">
    <property type="entry name" value="N-ACYL-PHOSPHATIDYLETHANOLAMINE-HYDROLYZING PHOSPHOLIPASE D"/>
    <property type="match status" value="1"/>
</dbReference>
<dbReference type="SUPFAM" id="SSF56281">
    <property type="entry name" value="Metallo-hydrolase/oxidoreductase"/>
    <property type="match status" value="1"/>
</dbReference>
<comment type="caution">
    <text evidence="3">The sequence shown here is derived from an EMBL/GenBank/DDBJ whole genome shotgun (WGS) entry which is preliminary data.</text>
</comment>
<organism evidence="3 4">
    <name type="scientific">Piscinibacter terrae</name>
    <dbReference type="NCBI Taxonomy" id="2496871"/>
    <lineage>
        <taxon>Bacteria</taxon>
        <taxon>Pseudomonadati</taxon>
        <taxon>Pseudomonadota</taxon>
        <taxon>Betaproteobacteria</taxon>
        <taxon>Burkholderiales</taxon>
        <taxon>Sphaerotilaceae</taxon>
        <taxon>Piscinibacter</taxon>
    </lineage>
</organism>
<dbReference type="InterPro" id="IPR001279">
    <property type="entry name" value="Metallo-B-lactamas"/>
</dbReference>
<evidence type="ECO:0000256" key="1">
    <source>
        <dbReference type="SAM" id="MobiDB-lite"/>
    </source>
</evidence>
<dbReference type="InterPro" id="IPR036866">
    <property type="entry name" value="RibonucZ/Hydroxyglut_hydro"/>
</dbReference>
<dbReference type="Pfam" id="PF12706">
    <property type="entry name" value="Lactamase_B_2"/>
    <property type="match status" value="1"/>
</dbReference>
<name>A0A3N7HUI2_9BURK</name>
<dbReference type="GO" id="GO:0070290">
    <property type="term" value="F:N-acylphosphatidylethanolamine-specific phospholipase D activity"/>
    <property type="evidence" value="ECO:0007669"/>
    <property type="project" value="InterPro"/>
</dbReference>
<dbReference type="PIRSF" id="PIRSF038896">
    <property type="entry name" value="NAPE-PLD"/>
    <property type="match status" value="1"/>
</dbReference>
<reference evidence="3 4" key="1">
    <citation type="submission" date="2018-08" db="EMBL/GenBank/DDBJ databases">
        <authorList>
            <person name="Khan S.A."/>
            <person name="Jeon C.O."/>
            <person name="Chun B.H."/>
            <person name="Jeong S.E."/>
        </authorList>
    </citation>
    <scope>NUCLEOTIDE SEQUENCE [LARGE SCALE GENOMIC DNA]</scope>
    <source>
        <strain evidence="3 4">S-16</strain>
    </source>
</reference>